<dbReference type="AlphaFoldDB" id="A0A8E2JXJ2"/>
<evidence type="ECO:0000256" key="2">
    <source>
        <dbReference type="ARBA" id="ARBA00023002"/>
    </source>
</evidence>
<keyword evidence="5" id="KW-1185">Reference proteome</keyword>
<evidence type="ECO:0000259" key="3">
    <source>
        <dbReference type="Pfam" id="PF01073"/>
    </source>
</evidence>
<dbReference type="InterPro" id="IPR002225">
    <property type="entry name" value="3Beta_OHSteriod_DH/Estase"/>
</dbReference>
<dbReference type="PANTHER" id="PTHR43245:SF51">
    <property type="entry name" value="SHORT CHAIN DEHYDROGENASE_REDUCTASE FAMILY 42E, MEMBER 2"/>
    <property type="match status" value="1"/>
</dbReference>
<reference evidence="4 5" key="1">
    <citation type="journal article" date="2016" name="Nat. Commun.">
        <title>Ectomycorrhizal ecology is imprinted in the genome of the dominant symbiotic fungus Cenococcum geophilum.</title>
        <authorList>
            <consortium name="DOE Joint Genome Institute"/>
            <person name="Peter M."/>
            <person name="Kohler A."/>
            <person name="Ohm R.A."/>
            <person name="Kuo A."/>
            <person name="Krutzmann J."/>
            <person name="Morin E."/>
            <person name="Arend M."/>
            <person name="Barry K.W."/>
            <person name="Binder M."/>
            <person name="Choi C."/>
            <person name="Clum A."/>
            <person name="Copeland A."/>
            <person name="Grisel N."/>
            <person name="Haridas S."/>
            <person name="Kipfer T."/>
            <person name="LaButti K."/>
            <person name="Lindquist E."/>
            <person name="Lipzen A."/>
            <person name="Maire R."/>
            <person name="Meier B."/>
            <person name="Mihaltcheva S."/>
            <person name="Molinier V."/>
            <person name="Murat C."/>
            <person name="Poggeler S."/>
            <person name="Quandt C.A."/>
            <person name="Sperisen C."/>
            <person name="Tritt A."/>
            <person name="Tisserant E."/>
            <person name="Crous P.W."/>
            <person name="Henrissat B."/>
            <person name="Nehls U."/>
            <person name="Egli S."/>
            <person name="Spatafora J.W."/>
            <person name="Grigoriev I.V."/>
            <person name="Martin F.M."/>
        </authorList>
    </citation>
    <scope>NUCLEOTIDE SEQUENCE [LARGE SCALE GENOMIC DNA]</scope>
    <source>
        <strain evidence="4 5">CBS 207.34</strain>
    </source>
</reference>
<evidence type="ECO:0000256" key="1">
    <source>
        <dbReference type="ARBA" id="ARBA00009219"/>
    </source>
</evidence>
<dbReference type="Gene3D" id="3.40.50.720">
    <property type="entry name" value="NAD(P)-binding Rossmann-like Domain"/>
    <property type="match status" value="1"/>
</dbReference>
<dbReference type="InterPro" id="IPR050177">
    <property type="entry name" value="Lipid_A_modif_metabolic_enz"/>
</dbReference>
<dbReference type="SUPFAM" id="SSF51735">
    <property type="entry name" value="NAD(P)-binding Rossmann-fold domains"/>
    <property type="match status" value="1"/>
</dbReference>
<evidence type="ECO:0000313" key="4">
    <source>
        <dbReference type="EMBL" id="OCL13325.1"/>
    </source>
</evidence>
<dbReference type="PANTHER" id="PTHR43245">
    <property type="entry name" value="BIFUNCTIONAL POLYMYXIN RESISTANCE PROTEIN ARNA"/>
    <property type="match status" value="1"/>
</dbReference>
<comment type="similarity">
    <text evidence="1">Belongs to the 3-beta-HSD family.</text>
</comment>
<proteinExistence type="inferred from homology"/>
<dbReference type="OrthoDB" id="331544at2759"/>
<sequence>MECHKVLVTGGTGFLASAIVQALIEQKQQYAITVLDIKPPSSDAPSHANVNYVQADVLNFEDILKVFKEAKPSIVVHTVGVSPAGNARYSQNGKTALFEINVNGTKNALDASRQTGVQAFIYTSSCAVVTDDVDHDYPNYDETTPTGNSTLIYGQSKTTAETLVISANSPTLRTCALRPSIIFGPGDVQGIPTIHACMAKGETPFIIGSGTNLFDFVYVTNVADAHVLAISNLLTSSSAAGQVFCISNDVPSFEVRIPKRLAWILGFAAEYVTWVMGTQATLSRGSVKDACGVRYANLGKARRVLGYQPRIGLAKGVKIACQHYKTQLRR</sequence>
<dbReference type="Proteomes" id="UP000250140">
    <property type="component" value="Unassembled WGS sequence"/>
</dbReference>
<dbReference type="Pfam" id="PF01073">
    <property type="entry name" value="3Beta_HSD"/>
    <property type="match status" value="1"/>
</dbReference>
<dbReference type="GO" id="GO:0006694">
    <property type="term" value="P:steroid biosynthetic process"/>
    <property type="evidence" value="ECO:0007669"/>
    <property type="project" value="InterPro"/>
</dbReference>
<feature type="domain" description="3-beta hydroxysteroid dehydrogenase/isomerase" evidence="3">
    <location>
        <begin position="7"/>
        <end position="253"/>
    </location>
</feature>
<evidence type="ECO:0000313" key="5">
    <source>
        <dbReference type="Proteomes" id="UP000250140"/>
    </source>
</evidence>
<gene>
    <name evidence="4" type="ORF">AOQ84DRAFT_332775</name>
</gene>
<dbReference type="InterPro" id="IPR036291">
    <property type="entry name" value="NAD(P)-bd_dom_sf"/>
</dbReference>
<organism evidence="4 5">
    <name type="scientific">Glonium stellatum</name>
    <dbReference type="NCBI Taxonomy" id="574774"/>
    <lineage>
        <taxon>Eukaryota</taxon>
        <taxon>Fungi</taxon>
        <taxon>Dikarya</taxon>
        <taxon>Ascomycota</taxon>
        <taxon>Pezizomycotina</taxon>
        <taxon>Dothideomycetes</taxon>
        <taxon>Pleosporomycetidae</taxon>
        <taxon>Gloniales</taxon>
        <taxon>Gloniaceae</taxon>
        <taxon>Glonium</taxon>
    </lineage>
</organism>
<accession>A0A8E2JXJ2</accession>
<keyword evidence="2" id="KW-0560">Oxidoreductase</keyword>
<name>A0A8E2JXJ2_9PEZI</name>
<protein>
    <submittedName>
        <fullName evidence="4">C-3 sterol dehydrogenase/C-4 decarboxylase-like protein</fullName>
    </submittedName>
</protein>
<dbReference type="EMBL" id="KV748735">
    <property type="protein sequence ID" value="OCL13325.1"/>
    <property type="molecule type" value="Genomic_DNA"/>
</dbReference>
<dbReference type="GO" id="GO:0016616">
    <property type="term" value="F:oxidoreductase activity, acting on the CH-OH group of donors, NAD or NADP as acceptor"/>
    <property type="evidence" value="ECO:0007669"/>
    <property type="project" value="InterPro"/>
</dbReference>